<reference evidence="1 2" key="1">
    <citation type="submission" date="2019-09" db="EMBL/GenBank/DDBJ databases">
        <title>Genome sequence of Rhodovastum atsumiense, a diverse member of the Acetobacteraceae family of non-sulfur purple photosynthetic bacteria.</title>
        <authorList>
            <person name="Meyer T."/>
            <person name="Kyndt J."/>
        </authorList>
    </citation>
    <scope>NUCLEOTIDE SEQUENCE [LARGE SCALE GENOMIC DNA]</scope>
    <source>
        <strain evidence="1 2">DSM 21279</strain>
    </source>
</reference>
<gene>
    <name evidence="1" type="ORF">F1189_30790</name>
</gene>
<dbReference type="OrthoDB" id="9806592at2"/>
<dbReference type="Proteomes" id="UP000325255">
    <property type="component" value="Unassembled WGS sequence"/>
</dbReference>
<comment type="caution">
    <text evidence="1">The sequence shown here is derived from an EMBL/GenBank/DDBJ whole genome shotgun (WGS) entry which is preliminary data.</text>
</comment>
<keyword evidence="2" id="KW-1185">Reference proteome</keyword>
<evidence type="ECO:0000313" key="1">
    <source>
        <dbReference type="EMBL" id="KAA5608081.1"/>
    </source>
</evidence>
<name>A0A5M6IIJ3_9PROT</name>
<evidence type="ECO:0000313" key="2">
    <source>
        <dbReference type="Proteomes" id="UP000325255"/>
    </source>
</evidence>
<protein>
    <submittedName>
        <fullName evidence="1">Terminase</fullName>
    </submittedName>
</protein>
<dbReference type="NCBIfam" id="NF045541">
    <property type="entry name" value="scaf_prot_MCP2"/>
    <property type="match status" value="1"/>
</dbReference>
<accession>A0A5M6IIJ3</accession>
<dbReference type="EMBL" id="VWPK01000108">
    <property type="protein sequence ID" value="KAA5608081.1"/>
    <property type="molecule type" value="Genomic_DNA"/>
</dbReference>
<dbReference type="RefSeq" id="WP_150045696.1">
    <property type="nucleotide sequence ID" value="NZ_OW485609.1"/>
</dbReference>
<proteinExistence type="predicted"/>
<sequence>MSATTTAPLTVTRAISAPASVDAANRTVDVIWSTGARARNVVPGLGTITEELDMSPNACRMDRLASGRAPVLNTHRRGDARDIIGRVVSARIEGGRGIATIQFSSASDVEPIWQRVADGTATNISVGYRVARYDQVADQALGVVHRAVDWEPFEISIVPIPVDNGATVRGITETITEPPPAAGEPISADRSATDLFVEMNRAEAHRRADLDNAANAARALLPAATVDNLHQRAVAERWTPETLRTALMNSLTANSGPVICSANPSAHDPAITRMAQRDAMAEAIAARVTGAALSAGAKEFAGISWADAAREMIQGQSDVDRGFLRSADRVITRAMHTTSDFPILAGAVAGNIVRTGFQRAEAAIKQIARIRTDIPDFRTITITELAGVNRLDLVRESGEIKAGTAFEGKETYKVSTFGKLFHMSRELMVNDSTGALNAMAVLGAAAAETEAQELVALLAQNSGNGPTMSDGQPMFRTASNNLASTGTAIDLTNVAAARAAMRLQKDRGGNLVNLGDQVRILVAVNDELAARQMTIQTAVVTNAQENVFAPFIQPIVEPRLAGRAWYLFADPSVAPVIELAYLVGSNGVPSVEPFNAVDKLGYTFRVVHDFGVGAVSRVGCYKNPGVSA</sequence>
<dbReference type="AlphaFoldDB" id="A0A5M6IIJ3"/>
<dbReference type="Pfam" id="PF25209">
    <property type="entry name" value="Phage_capsid_4"/>
    <property type="match status" value="1"/>
</dbReference>
<organism evidence="1 2">
    <name type="scientific">Rhodovastum atsumiense</name>
    <dbReference type="NCBI Taxonomy" id="504468"/>
    <lineage>
        <taxon>Bacteria</taxon>
        <taxon>Pseudomonadati</taxon>
        <taxon>Pseudomonadota</taxon>
        <taxon>Alphaproteobacteria</taxon>
        <taxon>Acetobacterales</taxon>
        <taxon>Acetobacteraceae</taxon>
        <taxon>Rhodovastum</taxon>
    </lineage>
</organism>